<reference evidence="2 3" key="1">
    <citation type="submission" date="2019-01" db="EMBL/GenBank/DDBJ databases">
        <title>Vagococcus silagei sp. nov. isolated from brewer's grain.</title>
        <authorList>
            <person name="Guu J.-R."/>
        </authorList>
    </citation>
    <scope>NUCLEOTIDE SEQUENCE [LARGE SCALE GENOMIC DNA]</scope>
    <source>
        <strain evidence="2 3">2B-2</strain>
    </source>
</reference>
<evidence type="ECO:0008006" key="4">
    <source>
        <dbReference type="Google" id="ProtNLM"/>
    </source>
</evidence>
<dbReference type="AlphaFoldDB" id="A0A4S3B4P2"/>
<feature type="chain" id="PRO_5039544496" description="Surface layer protein A domain-containing protein" evidence="1">
    <location>
        <begin position="23"/>
        <end position="138"/>
    </location>
</feature>
<sequence length="138" mass="16145">MKKSIYISLSLLSFFLGTTLLSSEKVSASNMPSNFVTTENFYPTSSIGLMENEEVIVSEKFEDLNLFSAPNSVRYSAWITKGYPLYNYEKSRWFVQYRNGRKYQGWITHNGKYKNLRVVHNRYYLAEFEFTGTLQLVN</sequence>
<gene>
    <name evidence="2" type="ORF">ESZ54_09580</name>
</gene>
<dbReference type="Proteomes" id="UP000310506">
    <property type="component" value="Unassembled WGS sequence"/>
</dbReference>
<keyword evidence="3" id="KW-1185">Reference proteome</keyword>
<evidence type="ECO:0000313" key="2">
    <source>
        <dbReference type="EMBL" id="THB60583.1"/>
    </source>
</evidence>
<organism evidence="2 3">
    <name type="scientific">Vagococcus silagei</name>
    <dbReference type="NCBI Taxonomy" id="2508885"/>
    <lineage>
        <taxon>Bacteria</taxon>
        <taxon>Bacillati</taxon>
        <taxon>Bacillota</taxon>
        <taxon>Bacilli</taxon>
        <taxon>Lactobacillales</taxon>
        <taxon>Enterococcaceae</taxon>
        <taxon>Vagococcus</taxon>
    </lineage>
</organism>
<dbReference type="EMBL" id="SDGV01000021">
    <property type="protein sequence ID" value="THB60583.1"/>
    <property type="molecule type" value="Genomic_DNA"/>
</dbReference>
<accession>A0A4S3B4P2</accession>
<evidence type="ECO:0000256" key="1">
    <source>
        <dbReference type="SAM" id="SignalP"/>
    </source>
</evidence>
<protein>
    <recommendedName>
        <fullName evidence="4">Surface layer protein A domain-containing protein</fullName>
    </recommendedName>
</protein>
<feature type="signal peptide" evidence="1">
    <location>
        <begin position="1"/>
        <end position="22"/>
    </location>
</feature>
<comment type="caution">
    <text evidence="2">The sequence shown here is derived from an EMBL/GenBank/DDBJ whole genome shotgun (WGS) entry which is preliminary data.</text>
</comment>
<proteinExistence type="predicted"/>
<name>A0A4S3B4P2_9ENTE</name>
<keyword evidence="1" id="KW-0732">Signal</keyword>
<dbReference type="RefSeq" id="WP_136137461.1">
    <property type="nucleotide sequence ID" value="NZ_SDGV01000021.1"/>
</dbReference>
<evidence type="ECO:0000313" key="3">
    <source>
        <dbReference type="Proteomes" id="UP000310506"/>
    </source>
</evidence>